<dbReference type="Proteomes" id="UP000077315">
    <property type="component" value="Unassembled WGS sequence"/>
</dbReference>
<reference evidence="2" key="1">
    <citation type="submission" date="2015-06" db="EMBL/GenBank/DDBJ databases">
        <title>Expansion of signal transduction pathways in fungi by whole-genome duplication.</title>
        <authorList>
            <consortium name="DOE Joint Genome Institute"/>
            <person name="Corrochano L.M."/>
            <person name="Kuo A."/>
            <person name="Marcet-Houben M."/>
            <person name="Polaino S."/>
            <person name="Salamov A."/>
            <person name="Villalobos J.M."/>
            <person name="Alvarez M.I."/>
            <person name="Avalos J."/>
            <person name="Benito E.P."/>
            <person name="Benoit I."/>
            <person name="Burger G."/>
            <person name="Camino L.P."/>
            <person name="Canovas D."/>
            <person name="Cerda-Olmedo E."/>
            <person name="Cheng J.-F."/>
            <person name="Dominguez A."/>
            <person name="Elias M."/>
            <person name="Eslava A.P."/>
            <person name="Glaser F."/>
            <person name="Grimwood J."/>
            <person name="Gutierrez G."/>
            <person name="Heitman J."/>
            <person name="Henrissat B."/>
            <person name="Iturriaga E.A."/>
            <person name="Lang B.F."/>
            <person name="Lavin J.L."/>
            <person name="Lee S."/>
            <person name="Li W."/>
            <person name="Lindquist E."/>
            <person name="Lopez-Garcia S."/>
            <person name="Luque E.M."/>
            <person name="Marcos A.T."/>
            <person name="Martin J."/>
            <person name="McCluskey K."/>
            <person name="Medina H.R."/>
            <person name="Miralles-Duran A."/>
            <person name="Miyazaki A."/>
            <person name="Munoz-Torres E."/>
            <person name="Oguiza J.A."/>
            <person name="Ohm R."/>
            <person name="Olmedo M."/>
            <person name="Orejas M."/>
            <person name="Ortiz-Castellanos L."/>
            <person name="Pisabarro A.G."/>
            <person name="Rodriguez-Romero J."/>
            <person name="Ruiz-Herrera J."/>
            <person name="Ruiz-Vazquez R."/>
            <person name="Sanz C."/>
            <person name="Schackwitz W."/>
            <person name="Schmutz J."/>
            <person name="Shahriari M."/>
            <person name="Shelest E."/>
            <person name="Silva-Franco F."/>
            <person name="Soanes D."/>
            <person name="Syed K."/>
            <person name="Tagua V.G."/>
            <person name="Talbot N.J."/>
            <person name="Thon M."/>
            <person name="De vries R.P."/>
            <person name="Wiebenga A."/>
            <person name="Yadav J.S."/>
            <person name="Braun E.L."/>
            <person name="Baker S."/>
            <person name="Garre V."/>
            <person name="Horwitz B."/>
            <person name="Torres-Martinez S."/>
            <person name="Idnurm A."/>
            <person name="Herrera-Estrella A."/>
            <person name="Gabaldon T."/>
            <person name="Grigoriev I.V."/>
        </authorList>
    </citation>
    <scope>NUCLEOTIDE SEQUENCE [LARGE SCALE GENOMIC DNA]</scope>
    <source>
        <strain evidence="2">NRRL 1555(-)</strain>
    </source>
</reference>
<dbReference type="InParanoid" id="A0A162X4Y2"/>
<dbReference type="AlphaFoldDB" id="A0A162X4Y2"/>
<dbReference type="OrthoDB" id="342190at2759"/>
<dbReference type="GO" id="GO:0003697">
    <property type="term" value="F:single-stranded DNA binding"/>
    <property type="evidence" value="ECO:0007669"/>
    <property type="project" value="InterPro"/>
</dbReference>
<evidence type="ECO:0000313" key="1">
    <source>
        <dbReference type="EMBL" id="OAD72515.1"/>
    </source>
</evidence>
<dbReference type="InterPro" id="IPR012340">
    <property type="entry name" value="NA-bd_OB-fold"/>
</dbReference>
<dbReference type="Pfam" id="PF15490">
    <property type="entry name" value="Ten1_2"/>
    <property type="match status" value="1"/>
</dbReference>
<dbReference type="EMBL" id="KV440983">
    <property type="protein sequence ID" value="OAD72515.1"/>
    <property type="molecule type" value="Genomic_DNA"/>
</dbReference>
<dbReference type="RefSeq" id="XP_018290555.1">
    <property type="nucleotide sequence ID" value="XM_018431712.1"/>
</dbReference>
<evidence type="ECO:0008006" key="3">
    <source>
        <dbReference type="Google" id="ProtNLM"/>
    </source>
</evidence>
<organism evidence="1 2">
    <name type="scientific">Phycomyces blakesleeanus (strain ATCC 8743b / DSM 1359 / FGSC 10004 / NBRC 33097 / NRRL 1555)</name>
    <dbReference type="NCBI Taxonomy" id="763407"/>
    <lineage>
        <taxon>Eukaryota</taxon>
        <taxon>Fungi</taxon>
        <taxon>Fungi incertae sedis</taxon>
        <taxon>Mucoromycota</taxon>
        <taxon>Mucoromycotina</taxon>
        <taxon>Mucoromycetes</taxon>
        <taxon>Mucorales</taxon>
        <taxon>Phycomycetaceae</taxon>
        <taxon>Phycomyces</taxon>
    </lineage>
</organism>
<protein>
    <recommendedName>
        <fullName evidence="3">CST complex subunit TEN1</fullName>
    </recommendedName>
</protein>
<dbReference type="VEuPathDB" id="FungiDB:PHYBLDRAFT_146705"/>
<dbReference type="GO" id="GO:1990879">
    <property type="term" value="C:CST complex"/>
    <property type="evidence" value="ECO:0007669"/>
    <property type="project" value="InterPro"/>
</dbReference>
<keyword evidence="2" id="KW-1185">Reference proteome</keyword>
<proteinExistence type="predicted"/>
<evidence type="ECO:0000313" key="2">
    <source>
        <dbReference type="Proteomes" id="UP000077315"/>
    </source>
</evidence>
<gene>
    <name evidence="1" type="ORF">PHYBLDRAFT_146705</name>
</gene>
<dbReference type="Gene3D" id="2.40.50.140">
    <property type="entry name" value="Nucleic acid-binding proteins"/>
    <property type="match status" value="1"/>
</dbReference>
<dbReference type="InterPro" id="IPR029146">
    <property type="entry name" value="Ten1_animal_plant"/>
</dbReference>
<name>A0A162X4Y2_PHYB8</name>
<dbReference type="GeneID" id="28992618"/>
<accession>A0A162X4Y2</accession>
<sequence length="118" mass="13296">MSFRSGQIVWISEINNDPSAHLNTCVRVTGFLSSLDLDTKRATLIHNGHSIILDVSLVESFQYPLQTLVQCIGDVAHYNEELSMATVLVKVSRDLNIVDLELYERAVQYRRSCEASIL</sequence>